<protein>
    <submittedName>
        <fullName evidence="1">GDSL esterase/lipase</fullName>
    </submittedName>
</protein>
<evidence type="ECO:0000313" key="1">
    <source>
        <dbReference type="EMBL" id="KAJ4710998.1"/>
    </source>
</evidence>
<dbReference type="Proteomes" id="UP001164539">
    <property type="component" value="Chromosome 9"/>
</dbReference>
<proteinExistence type="predicted"/>
<reference evidence="1 2" key="1">
    <citation type="journal article" date="2023" name="Science">
        <title>Complex scaffold remodeling in plant triterpene biosynthesis.</title>
        <authorList>
            <person name="De La Pena R."/>
            <person name="Hodgson H."/>
            <person name="Liu J.C."/>
            <person name="Stephenson M.J."/>
            <person name="Martin A.C."/>
            <person name="Owen C."/>
            <person name="Harkess A."/>
            <person name="Leebens-Mack J."/>
            <person name="Jimenez L.E."/>
            <person name="Osbourn A."/>
            <person name="Sattely E.S."/>
        </authorList>
    </citation>
    <scope>NUCLEOTIDE SEQUENCE [LARGE SCALE GENOMIC DNA]</scope>
    <source>
        <strain evidence="2">cv. JPN11</strain>
        <tissue evidence="1">Leaf</tissue>
    </source>
</reference>
<organism evidence="1 2">
    <name type="scientific">Melia azedarach</name>
    <name type="common">Chinaberry tree</name>
    <dbReference type="NCBI Taxonomy" id="155640"/>
    <lineage>
        <taxon>Eukaryota</taxon>
        <taxon>Viridiplantae</taxon>
        <taxon>Streptophyta</taxon>
        <taxon>Embryophyta</taxon>
        <taxon>Tracheophyta</taxon>
        <taxon>Spermatophyta</taxon>
        <taxon>Magnoliopsida</taxon>
        <taxon>eudicotyledons</taxon>
        <taxon>Gunneridae</taxon>
        <taxon>Pentapetalae</taxon>
        <taxon>rosids</taxon>
        <taxon>malvids</taxon>
        <taxon>Sapindales</taxon>
        <taxon>Meliaceae</taxon>
        <taxon>Melia</taxon>
    </lineage>
</organism>
<evidence type="ECO:0000313" key="2">
    <source>
        <dbReference type="Proteomes" id="UP001164539"/>
    </source>
</evidence>
<sequence length="391" mass="43469">MDWLRFIRRKKWKSSWKVNKGLLAMVIGIVLVVSFLISSSACRFPAIYNFGDSNSDTGAVSATFGRVLFPNGQTFFAKPSGRNCDGRLIIDFIAEKLGLPYLNAYLDALQPNFQHGANFAASGATIQPADGKLFGAGFNPLSLSVQLLQFEQFKDRTEELYNQAKTPEIRSTLPRPEDYSKALYTLDSGQNDLHFGLISTSEEQVMASIPNIINHFALAIQKLYKKGARKFWIHNTGPIGCLPTMVFNYPPKPDNADQNGCIKPFNEVAREFNKQLKDRVSQLRTQLKDAVLIYVDIYSAKYTLISDAKKHGFVSPVEHCCGDLGDNGIKCWEKAMVNGTEISATACTDPSKYISWDGTHYTEAANHWIANHITDGSFSDPPIAVSKACRN</sequence>
<gene>
    <name evidence="1" type="ORF">OWV82_017089</name>
</gene>
<keyword evidence="2" id="KW-1185">Reference proteome</keyword>
<accession>A0ACC1XI90</accession>
<comment type="caution">
    <text evidence="1">The sequence shown here is derived from an EMBL/GenBank/DDBJ whole genome shotgun (WGS) entry which is preliminary data.</text>
</comment>
<dbReference type="EMBL" id="CM051402">
    <property type="protein sequence ID" value="KAJ4710998.1"/>
    <property type="molecule type" value="Genomic_DNA"/>
</dbReference>
<name>A0ACC1XI90_MELAZ</name>